<organism evidence="2 3">
    <name type="scientific">Sphaerobolus stellatus (strain SS14)</name>
    <dbReference type="NCBI Taxonomy" id="990650"/>
    <lineage>
        <taxon>Eukaryota</taxon>
        <taxon>Fungi</taxon>
        <taxon>Dikarya</taxon>
        <taxon>Basidiomycota</taxon>
        <taxon>Agaricomycotina</taxon>
        <taxon>Agaricomycetes</taxon>
        <taxon>Phallomycetidae</taxon>
        <taxon>Geastrales</taxon>
        <taxon>Sphaerobolaceae</taxon>
        <taxon>Sphaerobolus</taxon>
    </lineage>
</organism>
<dbReference type="InterPro" id="IPR054289">
    <property type="entry name" value="DUF7025"/>
</dbReference>
<accession>A0A0C9TR33</accession>
<dbReference type="OrthoDB" id="10042665at2759"/>
<evidence type="ECO:0000313" key="3">
    <source>
        <dbReference type="Proteomes" id="UP000054279"/>
    </source>
</evidence>
<gene>
    <name evidence="2" type="ORF">M422DRAFT_52784</name>
</gene>
<dbReference type="PANTHER" id="PTHR46411">
    <property type="entry name" value="FAMILY ATPASE, PUTATIVE-RELATED"/>
    <property type="match status" value="1"/>
</dbReference>
<name>A0A0C9TR33_SPHS4</name>
<dbReference type="Proteomes" id="UP000054279">
    <property type="component" value="Unassembled WGS sequence"/>
</dbReference>
<dbReference type="HOGENOM" id="CLU_1107699_0_0_1"/>
<dbReference type="AlphaFoldDB" id="A0A0C9TR33"/>
<dbReference type="EMBL" id="KN837224">
    <property type="protein sequence ID" value="KIJ32663.1"/>
    <property type="molecule type" value="Genomic_DNA"/>
</dbReference>
<reference evidence="2 3" key="1">
    <citation type="submission" date="2014-06" db="EMBL/GenBank/DDBJ databases">
        <title>Evolutionary Origins and Diversification of the Mycorrhizal Mutualists.</title>
        <authorList>
            <consortium name="DOE Joint Genome Institute"/>
            <consortium name="Mycorrhizal Genomics Consortium"/>
            <person name="Kohler A."/>
            <person name="Kuo A."/>
            <person name="Nagy L.G."/>
            <person name="Floudas D."/>
            <person name="Copeland A."/>
            <person name="Barry K.W."/>
            <person name="Cichocki N."/>
            <person name="Veneault-Fourrey C."/>
            <person name="LaButti K."/>
            <person name="Lindquist E.A."/>
            <person name="Lipzen A."/>
            <person name="Lundell T."/>
            <person name="Morin E."/>
            <person name="Murat C."/>
            <person name="Riley R."/>
            <person name="Ohm R."/>
            <person name="Sun H."/>
            <person name="Tunlid A."/>
            <person name="Henrissat B."/>
            <person name="Grigoriev I.V."/>
            <person name="Hibbett D.S."/>
            <person name="Martin F."/>
        </authorList>
    </citation>
    <scope>NUCLEOTIDE SEQUENCE [LARGE SCALE GENOMIC DNA]</scope>
    <source>
        <strain evidence="2 3">SS14</strain>
    </source>
</reference>
<dbReference type="PANTHER" id="PTHR46411:SF3">
    <property type="entry name" value="AAA+ ATPASE DOMAIN-CONTAINING PROTEIN"/>
    <property type="match status" value="1"/>
</dbReference>
<dbReference type="Pfam" id="PF22942">
    <property type="entry name" value="DUF7025"/>
    <property type="match status" value="1"/>
</dbReference>
<evidence type="ECO:0000313" key="2">
    <source>
        <dbReference type="EMBL" id="KIJ32663.1"/>
    </source>
</evidence>
<sequence length="251" mass="29426">MPSSRTSSKIFDEPTPTARLSATDIQDDGQTKNAKTSAIGSVGALCELLKLDHRYDRTGNFVIIPKATWIKDEKRETFTEHALVFIRRYNQKHEPEIVKYYPAHPERFHEISTIESPFMILYHHWENLKNYRNNIEDDMIRIHLNFLLDFMDNLLREDSRNTKRLIDSGNISFNLLWTIFHPGDLILDRVVQKHEHLWRLILTLELSGTDYDGMHTGRVSHTHLLRDSAVGRSSMITRLDMYPLHFANNQE</sequence>
<proteinExistence type="predicted"/>
<protein>
    <recommendedName>
        <fullName evidence="1">DUF7025 domain-containing protein</fullName>
    </recommendedName>
</protein>
<keyword evidence="3" id="KW-1185">Reference proteome</keyword>
<evidence type="ECO:0000259" key="1">
    <source>
        <dbReference type="Pfam" id="PF22942"/>
    </source>
</evidence>
<feature type="domain" description="DUF7025" evidence="1">
    <location>
        <begin position="163"/>
        <end position="247"/>
    </location>
</feature>